<name>A0AAV9DN80_ACOCL</name>
<accession>A0AAV9DN80</accession>
<protein>
    <submittedName>
        <fullName evidence="1">Uncharacterized protein</fullName>
    </submittedName>
</protein>
<evidence type="ECO:0000313" key="1">
    <source>
        <dbReference type="EMBL" id="KAK1301763.1"/>
    </source>
</evidence>
<organism evidence="1 2">
    <name type="scientific">Acorus calamus</name>
    <name type="common">Sweet flag</name>
    <dbReference type="NCBI Taxonomy" id="4465"/>
    <lineage>
        <taxon>Eukaryota</taxon>
        <taxon>Viridiplantae</taxon>
        <taxon>Streptophyta</taxon>
        <taxon>Embryophyta</taxon>
        <taxon>Tracheophyta</taxon>
        <taxon>Spermatophyta</taxon>
        <taxon>Magnoliopsida</taxon>
        <taxon>Liliopsida</taxon>
        <taxon>Acoraceae</taxon>
        <taxon>Acorus</taxon>
    </lineage>
</organism>
<comment type="caution">
    <text evidence="1">The sequence shown here is derived from an EMBL/GenBank/DDBJ whole genome shotgun (WGS) entry which is preliminary data.</text>
</comment>
<sequence length="51" mass="5907">MERSGGVFLQEEEVIPYVALRDEAESDDYRLNRLGYKQELGRHLSEIPIAL</sequence>
<dbReference type="Proteomes" id="UP001180020">
    <property type="component" value="Unassembled WGS sequence"/>
</dbReference>
<evidence type="ECO:0000313" key="2">
    <source>
        <dbReference type="Proteomes" id="UP001180020"/>
    </source>
</evidence>
<dbReference type="AlphaFoldDB" id="A0AAV9DN80"/>
<reference evidence="1" key="1">
    <citation type="journal article" date="2023" name="Nat. Commun.">
        <title>Diploid and tetraploid genomes of Acorus and the evolution of monocots.</title>
        <authorList>
            <person name="Ma L."/>
            <person name="Liu K.W."/>
            <person name="Li Z."/>
            <person name="Hsiao Y.Y."/>
            <person name="Qi Y."/>
            <person name="Fu T."/>
            <person name="Tang G.D."/>
            <person name="Zhang D."/>
            <person name="Sun W.H."/>
            <person name="Liu D.K."/>
            <person name="Li Y."/>
            <person name="Chen G.Z."/>
            <person name="Liu X.D."/>
            <person name="Liao X.Y."/>
            <person name="Jiang Y.T."/>
            <person name="Yu X."/>
            <person name="Hao Y."/>
            <person name="Huang J."/>
            <person name="Zhao X.W."/>
            <person name="Ke S."/>
            <person name="Chen Y.Y."/>
            <person name="Wu W.L."/>
            <person name="Hsu J.L."/>
            <person name="Lin Y.F."/>
            <person name="Huang M.D."/>
            <person name="Li C.Y."/>
            <person name="Huang L."/>
            <person name="Wang Z.W."/>
            <person name="Zhao X."/>
            <person name="Zhong W.Y."/>
            <person name="Peng D.H."/>
            <person name="Ahmad S."/>
            <person name="Lan S."/>
            <person name="Zhang J.S."/>
            <person name="Tsai W.C."/>
            <person name="Van de Peer Y."/>
            <person name="Liu Z.J."/>
        </authorList>
    </citation>
    <scope>NUCLEOTIDE SEQUENCE</scope>
    <source>
        <strain evidence="1">CP</strain>
    </source>
</reference>
<gene>
    <name evidence="1" type="ORF">QJS10_CPB12g00281</name>
</gene>
<reference evidence="1" key="2">
    <citation type="submission" date="2023-06" db="EMBL/GenBank/DDBJ databases">
        <authorList>
            <person name="Ma L."/>
            <person name="Liu K.-W."/>
            <person name="Li Z."/>
            <person name="Hsiao Y.-Y."/>
            <person name="Qi Y."/>
            <person name="Fu T."/>
            <person name="Tang G."/>
            <person name="Zhang D."/>
            <person name="Sun W.-H."/>
            <person name="Liu D.-K."/>
            <person name="Li Y."/>
            <person name="Chen G.-Z."/>
            <person name="Liu X.-D."/>
            <person name="Liao X.-Y."/>
            <person name="Jiang Y.-T."/>
            <person name="Yu X."/>
            <person name="Hao Y."/>
            <person name="Huang J."/>
            <person name="Zhao X.-W."/>
            <person name="Ke S."/>
            <person name="Chen Y.-Y."/>
            <person name="Wu W.-L."/>
            <person name="Hsu J.-L."/>
            <person name="Lin Y.-F."/>
            <person name="Huang M.-D."/>
            <person name="Li C.-Y."/>
            <person name="Huang L."/>
            <person name="Wang Z.-W."/>
            <person name="Zhao X."/>
            <person name="Zhong W.-Y."/>
            <person name="Peng D.-H."/>
            <person name="Ahmad S."/>
            <person name="Lan S."/>
            <person name="Zhang J.-S."/>
            <person name="Tsai W.-C."/>
            <person name="Van De Peer Y."/>
            <person name="Liu Z.-J."/>
        </authorList>
    </citation>
    <scope>NUCLEOTIDE SEQUENCE</scope>
    <source>
        <strain evidence="1">CP</strain>
        <tissue evidence="1">Leaves</tissue>
    </source>
</reference>
<keyword evidence="2" id="KW-1185">Reference proteome</keyword>
<proteinExistence type="predicted"/>
<dbReference type="EMBL" id="JAUJYO010000012">
    <property type="protein sequence ID" value="KAK1301763.1"/>
    <property type="molecule type" value="Genomic_DNA"/>
</dbReference>